<comment type="caution">
    <text evidence="2">The sequence shown here is derived from an EMBL/GenBank/DDBJ whole genome shotgun (WGS) entry which is preliminary data.</text>
</comment>
<dbReference type="Proteomes" id="UP000188268">
    <property type="component" value="Unassembled WGS sequence"/>
</dbReference>
<dbReference type="EMBL" id="AWWV01013623">
    <property type="protein sequence ID" value="OMO60926.1"/>
    <property type="molecule type" value="Genomic_DNA"/>
</dbReference>
<protein>
    <submittedName>
        <fullName evidence="2">Uncharacterized protein</fullName>
    </submittedName>
</protein>
<evidence type="ECO:0000313" key="3">
    <source>
        <dbReference type="Proteomes" id="UP000188268"/>
    </source>
</evidence>
<reference evidence="2 3" key="1">
    <citation type="submission" date="2013-09" db="EMBL/GenBank/DDBJ databases">
        <title>Corchorus capsularis genome sequencing.</title>
        <authorList>
            <person name="Alam M."/>
            <person name="Haque M.S."/>
            <person name="Islam M.S."/>
            <person name="Emdad E.M."/>
            <person name="Islam M.M."/>
            <person name="Ahmed B."/>
            <person name="Halim A."/>
            <person name="Hossen Q.M.M."/>
            <person name="Hossain M.Z."/>
            <person name="Ahmed R."/>
            <person name="Khan M.M."/>
            <person name="Islam R."/>
            <person name="Rashid M.M."/>
            <person name="Khan S.A."/>
            <person name="Rahman M.S."/>
            <person name="Alam M."/>
        </authorList>
    </citation>
    <scope>NUCLEOTIDE SEQUENCE [LARGE SCALE GENOMIC DNA]</scope>
    <source>
        <strain evidence="3">cv. CVL-1</strain>
        <tissue evidence="2">Whole seedling</tissue>
    </source>
</reference>
<dbReference type="AlphaFoldDB" id="A0A1R3GS99"/>
<proteinExistence type="predicted"/>
<gene>
    <name evidence="2" type="ORF">CCACVL1_23803</name>
</gene>
<organism evidence="2 3">
    <name type="scientific">Corchorus capsularis</name>
    <name type="common">Jute</name>
    <dbReference type="NCBI Taxonomy" id="210143"/>
    <lineage>
        <taxon>Eukaryota</taxon>
        <taxon>Viridiplantae</taxon>
        <taxon>Streptophyta</taxon>
        <taxon>Embryophyta</taxon>
        <taxon>Tracheophyta</taxon>
        <taxon>Spermatophyta</taxon>
        <taxon>Magnoliopsida</taxon>
        <taxon>eudicotyledons</taxon>
        <taxon>Gunneridae</taxon>
        <taxon>Pentapetalae</taxon>
        <taxon>rosids</taxon>
        <taxon>malvids</taxon>
        <taxon>Malvales</taxon>
        <taxon>Malvaceae</taxon>
        <taxon>Grewioideae</taxon>
        <taxon>Apeibeae</taxon>
        <taxon>Corchorus</taxon>
    </lineage>
</organism>
<sequence>MPPPARYTGGGANNQYGGGVENGSSK</sequence>
<feature type="non-terminal residue" evidence="2">
    <location>
        <position position="26"/>
    </location>
</feature>
<feature type="compositionally biased region" description="Gly residues" evidence="1">
    <location>
        <begin position="8"/>
        <end position="26"/>
    </location>
</feature>
<name>A0A1R3GS99_COCAP</name>
<feature type="region of interest" description="Disordered" evidence="1">
    <location>
        <begin position="1"/>
        <end position="26"/>
    </location>
</feature>
<evidence type="ECO:0000256" key="1">
    <source>
        <dbReference type="SAM" id="MobiDB-lite"/>
    </source>
</evidence>
<keyword evidence="3" id="KW-1185">Reference proteome</keyword>
<evidence type="ECO:0000313" key="2">
    <source>
        <dbReference type="EMBL" id="OMO60926.1"/>
    </source>
</evidence>
<dbReference type="Gramene" id="OMO60926">
    <property type="protein sequence ID" value="OMO60926"/>
    <property type="gene ID" value="CCACVL1_23803"/>
</dbReference>
<accession>A0A1R3GS99</accession>